<keyword evidence="1" id="KW-0472">Membrane</keyword>
<reference evidence="3" key="1">
    <citation type="journal article" date="2019" name="Int. J. Syst. Evol. Microbiol.">
        <title>The Global Catalogue of Microorganisms (GCM) 10K type strain sequencing project: providing services to taxonomists for standard genome sequencing and annotation.</title>
        <authorList>
            <consortium name="The Broad Institute Genomics Platform"/>
            <consortium name="The Broad Institute Genome Sequencing Center for Infectious Disease"/>
            <person name="Wu L."/>
            <person name="Ma J."/>
        </authorList>
    </citation>
    <scope>NUCLEOTIDE SEQUENCE [LARGE SCALE GENOMIC DNA]</scope>
    <source>
        <strain evidence="3">CCUG 42722</strain>
    </source>
</reference>
<evidence type="ECO:0000313" key="3">
    <source>
        <dbReference type="Proteomes" id="UP001596011"/>
    </source>
</evidence>
<comment type="caution">
    <text evidence="2">The sequence shown here is derived from an EMBL/GenBank/DDBJ whole genome shotgun (WGS) entry which is preliminary data.</text>
</comment>
<name>A0ABV9HEG8_9MICO</name>
<proteinExistence type="predicted"/>
<dbReference type="RefSeq" id="WP_377133684.1">
    <property type="nucleotide sequence ID" value="NZ_JBHSFI010000003.1"/>
</dbReference>
<feature type="transmembrane region" description="Helical" evidence="1">
    <location>
        <begin position="174"/>
        <end position="192"/>
    </location>
</feature>
<accession>A0ABV9HEG8</accession>
<keyword evidence="3" id="KW-1185">Reference proteome</keyword>
<keyword evidence="1" id="KW-1133">Transmembrane helix</keyword>
<gene>
    <name evidence="2" type="ORF">ACFO6V_07195</name>
</gene>
<organism evidence="2 3">
    <name type="scientific">Promicromonospora alba</name>
    <dbReference type="NCBI Taxonomy" id="1616110"/>
    <lineage>
        <taxon>Bacteria</taxon>
        <taxon>Bacillati</taxon>
        <taxon>Actinomycetota</taxon>
        <taxon>Actinomycetes</taxon>
        <taxon>Micrococcales</taxon>
        <taxon>Promicromonosporaceae</taxon>
        <taxon>Promicromonospora</taxon>
    </lineage>
</organism>
<protein>
    <submittedName>
        <fullName evidence="2">Uncharacterized protein</fullName>
    </submittedName>
</protein>
<evidence type="ECO:0000256" key="1">
    <source>
        <dbReference type="SAM" id="Phobius"/>
    </source>
</evidence>
<keyword evidence="1" id="KW-0812">Transmembrane</keyword>
<dbReference type="EMBL" id="JBHSFI010000003">
    <property type="protein sequence ID" value="MFC4628011.1"/>
    <property type="molecule type" value="Genomic_DNA"/>
</dbReference>
<dbReference type="Proteomes" id="UP001596011">
    <property type="component" value="Unassembled WGS sequence"/>
</dbReference>
<evidence type="ECO:0000313" key="2">
    <source>
        <dbReference type="EMBL" id="MFC4628011.1"/>
    </source>
</evidence>
<sequence>MTPEQLGLWEECVQALGTITTMAGLLVIAPYQAGRSPRDLGRAIARLWKRLRHGRPQVVVRGAFGAATGNLTASVYGRVGVRDDASTEEKIRYLLHAVDGIHDEIAKVRSEAAGRNSEINQQIAQIEEGHAALTQHIDQQARDAEHLNARGFPIAILGAFLAGVPFWLVGWGWIPLYLFTITVVVLGVRRSLAALRDGWKSLPALES</sequence>